<feature type="domain" description="Metallo-beta-lactamase" evidence="1">
    <location>
        <begin position="26"/>
        <end position="207"/>
    </location>
</feature>
<dbReference type="InterPro" id="IPR050855">
    <property type="entry name" value="NDM-1-like"/>
</dbReference>
<name>A0ABN3V2B3_9PSEU</name>
<gene>
    <name evidence="2" type="ORF">GCM10010470_04950</name>
</gene>
<dbReference type="Proteomes" id="UP001500979">
    <property type="component" value="Unassembled WGS sequence"/>
</dbReference>
<dbReference type="Gene3D" id="3.60.15.10">
    <property type="entry name" value="Ribonuclease Z/Hydroxyacylglutathione hydrolase-like"/>
    <property type="match status" value="1"/>
</dbReference>
<dbReference type="SUPFAM" id="SSF56281">
    <property type="entry name" value="Metallo-hydrolase/oxidoreductase"/>
    <property type="match status" value="1"/>
</dbReference>
<proteinExistence type="predicted"/>
<keyword evidence="3" id="KW-1185">Reference proteome</keyword>
<organism evidence="2 3">
    <name type="scientific">Saccharopolyspora taberi</name>
    <dbReference type="NCBI Taxonomy" id="60895"/>
    <lineage>
        <taxon>Bacteria</taxon>
        <taxon>Bacillati</taxon>
        <taxon>Actinomycetota</taxon>
        <taxon>Actinomycetes</taxon>
        <taxon>Pseudonocardiales</taxon>
        <taxon>Pseudonocardiaceae</taxon>
        <taxon>Saccharopolyspora</taxon>
    </lineage>
</organism>
<dbReference type="PANTHER" id="PTHR42951">
    <property type="entry name" value="METALLO-BETA-LACTAMASE DOMAIN-CONTAINING"/>
    <property type="match status" value="1"/>
</dbReference>
<dbReference type="SMART" id="SM00849">
    <property type="entry name" value="Lactamase_B"/>
    <property type="match status" value="1"/>
</dbReference>
<dbReference type="InterPro" id="IPR036866">
    <property type="entry name" value="RibonucZ/Hydroxyglut_hydro"/>
</dbReference>
<evidence type="ECO:0000313" key="3">
    <source>
        <dbReference type="Proteomes" id="UP001500979"/>
    </source>
</evidence>
<evidence type="ECO:0000259" key="1">
    <source>
        <dbReference type="SMART" id="SM00849"/>
    </source>
</evidence>
<comment type="caution">
    <text evidence="2">The sequence shown here is derived from an EMBL/GenBank/DDBJ whole genome shotgun (WGS) entry which is preliminary data.</text>
</comment>
<dbReference type="InterPro" id="IPR001279">
    <property type="entry name" value="Metallo-B-lactamas"/>
</dbReference>
<protein>
    <submittedName>
        <fullName evidence="2">MBL fold metallo-hydrolase</fullName>
    </submittedName>
</protein>
<accession>A0ABN3V2B3</accession>
<dbReference type="CDD" id="cd16282">
    <property type="entry name" value="metallo-hydrolase-like_MBL-fold"/>
    <property type="match status" value="1"/>
</dbReference>
<dbReference type="EMBL" id="BAAAUX010000002">
    <property type="protein sequence ID" value="GAA2775661.1"/>
    <property type="molecule type" value="Genomic_DNA"/>
</dbReference>
<dbReference type="PANTHER" id="PTHR42951:SF4">
    <property type="entry name" value="ACYL-COENZYME A THIOESTERASE MBLAC2"/>
    <property type="match status" value="1"/>
</dbReference>
<reference evidence="2 3" key="1">
    <citation type="journal article" date="2019" name="Int. J. Syst. Evol. Microbiol.">
        <title>The Global Catalogue of Microorganisms (GCM) 10K type strain sequencing project: providing services to taxonomists for standard genome sequencing and annotation.</title>
        <authorList>
            <consortium name="The Broad Institute Genomics Platform"/>
            <consortium name="The Broad Institute Genome Sequencing Center for Infectious Disease"/>
            <person name="Wu L."/>
            <person name="Ma J."/>
        </authorList>
    </citation>
    <scope>NUCLEOTIDE SEQUENCE [LARGE SCALE GENOMIC DNA]</scope>
    <source>
        <strain evidence="2 3">JCM 9383</strain>
    </source>
</reference>
<dbReference type="RefSeq" id="WP_344677666.1">
    <property type="nucleotide sequence ID" value="NZ_BAAAUX010000002.1"/>
</dbReference>
<dbReference type="Pfam" id="PF00753">
    <property type="entry name" value="Lactamase_B"/>
    <property type="match status" value="1"/>
</dbReference>
<evidence type="ECO:0000313" key="2">
    <source>
        <dbReference type="EMBL" id="GAA2775661.1"/>
    </source>
</evidence>
<sequence>MPADFHVTELSPATSAYLQPPGGWFRNNAGWITGRERMLLVDTCATEARSRRLLETARGSSSAALSAVLTHAHGDHSNGARLVAEAGGDVLASAEAARTIGTGPHLFPEVFVYSGWGEIGPPRITGTVGEPTRLDLGGRTAEIVPVAGTAHTDGDLVVWVPEDGVLFSGDLIFNGVTPLALHGRISGWLEALTALSGFDARHLVPGHGELTAPAEAIAAVSEYLRWLLDSAAADRPDFAALERQGRQRWPGWLDQERHAANLRLAHAEVHGNPPDLEAALAAMLRSAGGPIHLDL</sequence>